<protein>
    <submittedName>
        <fullName evidence="3">Uncharacterized protein</fullName>
    </submittedName>
</protein>
<feature type="compositionally biased region" description="Polar residues" evidence="1">
    <location>
        <begin position="107"/>
        <end position="125"/>
    </location>
</feature>
<sequence>MFLSQVSFSVNPCYYCYFSCFFPPFPLNALHFFFIYCYFFLLFLCLPAYCYSASPIPLSSLCLSLHCCTLSVLYHISPEELFFPTILESFALVKGAVLLLEDGKSGSLHQETSRTPTSPVKQTSGAPDMRHTHLRAMIEHLRPEDTVKLVSTRVFTNHISKIRKMSH</sequence>
<keyword evidence="2" id="KW-1133">Transmembrane helix</keyword>
<proteinExistence type="predicted"/>
<evidence type="ECO:0000256" key="2">
    <source>
        <dbReference type="SAM" id="Phobius"/>
    </source>
</evidence>
<keyword evidence="4" id="KW-1185">Reference proteome</keyword>
<reference evidence="3" key="2">
    <citation type="submission" date="2025-08" db="UniProtKB">
        <authorList>
            <consortium name="Ensembl"/>
        </authorList>
    </citation>
    <scope>IDENTIFICATION</scope>
</reference>
<reference evidence="3" key="3">
    <citation type="submission" date="2025-09" db="UniProtKB">
        <authorList>
            <consortium name="Ensembl"/>
        </authorList>
    </citation>
    <scope>IDENTIFICATION</scope>
</reference>
<feature type="region of interest" description="Disordered" evidence="1">
    <location>
        <begin position="107"/>
        <end position="127"/>
    </location>
</feature>
<dbReference type="AlphaFoldDB" id="A0A669D5X2"/>
<dbReference type="OMA" id="CLPAYCY"/>
<dbReference type="Proteomes" id="UP000005207">
    <property type="component" value="Linkage group LG2"/>
</dbReference>
<evidence type="ECO:0000256" key="1">
    <source>
        <dbReference type="SAM" id="MobiDB-lite"/>
    </source>
</evidence>
<evidence type="ECO:0000313" key="3">
    <source>
        <dbReference type="Ensembl" id="ENSONIP00000055212.1"/>
    </source>
</evidence>
<organism evidence="3 4">
    <name type="scientific">Oreochromis niloticus</name>
    <name type="common">Nile tilapia</name>
    <name type="synonym">Tilapia nilotica</name>
    <dbReference type="NCBI Taxonomy" id="8128"/>
    <lineage>
        <taxon>Eukaryota</taxon>
        <taxon>Metazoa</taxon>
        <taxon>Chordata</taxon>
        <taxon>Craniata</taxon>
        <taxon>Vertebrata</taxon>
        <taxon>Euteleostomi</taxon>
        <taxon>Actinopterygii</taxon>
        <taxon>Neopterygii</taxon>
        <taxon>Teleostei</taxon>
        <taxon>Neoteleostei</taxon>
        <taxon>Acanthomorphata</taxon>
        <taxon>Ovalentaria</taxon>
        <taxon>Cichlomorphae</taxon>
        <taxon>Cichliformes</taxon>
        <taxon>Cichlidae</taxon>
        <taxon>African cichlids</taxon>
        <taxon>Pseudocrenilabrinae</taxon>
        <taxon>Oreochromini</taxon>
        <taxon>Oreochromis</taxon>
    </lineage>
</organism>
<keyword evidence="2" id="KW-0472">Membrane</keyword>
<dbReference type="InParanoid" id="A0A669D5X2"/>
<dbReference type="Ensembl" id="ENSONIT00000086556.1">
    <property type="protein sequence ID" value="ENSONIP00000055212.1"/>
    <property type="gene ID" value="ENSONIG00000038787.1"/>
</dbReference>
<feature type="transmembrane region" description="Helical" evidence="2">
    <location>
        <begin position="29"/>
        <end position="51"/>
    </location>
</feature>
<accession>A0A669D5X2</accession>
<reference evidence="4" key="1">
    <citation type="submission" date="2012-01" db="EMBL/GenBank/DDBJ databases">
        <title>The Genome Sequence of Oreochromis niloticus (Nile Tilapia).</title>
        <authorList>
            <consortium name="Broad Institute Genome Assembly Team"/>
            <consortium name="Broad Institute Sequencing Platform"/>
            <person name="Di Palma F."/>
            <person name="Johnson J."/>
            <person name="Lander E.S."/>
            <person name="Lindblad-Toh K."/>
        </authorList>
    </citation>
    <scope>NUCLEOTIDE SEQUENCE [LARGE SCALE GENOMIC DNA]</scope>
</reference>
<keyword evidence="2" id="KW-0812">Transmembrane</keyword>
<name>A0A669D5X2_ORENI</name>
<evidence type="ECO:0000313" key="4">
    <source>
        <dbReference type="Proteomes" id="UP000005207"/>
    </source>
</evidence>